<dbReference type="Gene3D" id="3.40.50.1010">
    <property type="entry name" value="5'-nuclease"/>
    <property type="match status" value="1"/>
</dbReference>
<organism evidence="2 3">
    <name type="scientific">Parapedobacter indicus</name>
    <dbReference type="NCBI Taxonomy" id="1477437"/>
    <lineage>
        <taxon>Bacteria</taxon>
        <taxon>Pseudomonadati</taxon>
        <taxon>Bacteroidota</taxon>
        <taxon>Sphingobacteriia</taxon>
        <taxon>Sphingobacteriales</taxon>
        <taxon>Sphingobacteriaceae</taxon>
        <taxon>Parapedobacter</taxon>
    </lineage>
</organism>
<dbReference type="EMBL" id="FOQO01000012">
    <property type="protein sequence ID" value="SFJ68008.1"/>
    <property type="molecule type" value="Genomic_DNA"/>
</dbReference>
<name>A0A1I3T9Z8_9SPHI</name>
<dbReference type="InterPro" id="IPR002716">
    <property type="entry name" value="PIN_dom"/>
</dbReference>
<dbReference type="AlphaFoldDB" id="A0A1I3T9Z8"/>
<dbReference type="OrthoDB" id="956795at2"/>
<protein>
    <submittedName>
        <fullName evidence="2">Predicted nucleic acid-binding protein, contains PIN domain</fullName>
    </submittedName>
</protein>
<dbReference type="SUPFAM" id="SSF88723">
    <property type="entry name" value="PIN domain-like"/>
    <property type="match status" value="1"/>
</dbReference>
<reference evidence="2 3" key="1">
    <citation type="submission" date="2016-10" db="EMBL/GenBank/DDBJ databases">
        <authorList>
            <person name="de Groot N.N."/>
        </authorList>
    </citation>
    <scope>NUCLEOTIDE SEQUENCE [LARGE SCALE GENOMIC DNA]</scope>
    <source>
        <strain evidence="2 3">RK1</strain>
    </source>
</reference>
<evidence type="ECO:0000259" key="1">
    <source>
        <dbReference type="Pfam" id="PF10130"/>
    </source>
</evidence>
<sequence length="140" mass="16336">MTRFVIDANIIISMLISGKAAYRPLLSLYEFYTSEFSLEEIEKYKPLIFEKSRLNDIEFRNFAIFVYSNLTILPNLIVSKEALRKAVQLTHNIDIKDVSYVSLALELDLVLLTRDRVLTTGLRKKGFRKVMLFEDFLSNF</sequence>
<dbReference type="Proteomes" id="UP000198670">
    <property type="component" value="Unassembled WGS sequence"/>
</dbReference>
<gene>
    <name evidence="2" type="ORF">SAMN05444682_11299</name>
</gene>
<dbReference type="Pfam" id="PF10130">
    <property type="entry name" value="PIN_2"/>
    <property type="match status" value="1"/>
</dbReference>
<proteinExistence type="predicted"/>
<keyword evidence="3" id="KW-1185">Reference proteome</keyword>
<dbReference type="RefSeq" id="WP_090630712.1">
    <property type="nucleotide sequence ID" value="NZ_FOQO01000012.1"/>
</dbReference>
<dbReference type="STRING" id="1477437.SAMN05444682_11299"/>
<accession>A0A1I3T9Z8</accession>
<evidence type="ECO:0000313" key="2">
    <source>
        <dbReference type="EMBL" id="SFJ68008.1"/>
    </source>
</evidence>
<feature type="domain" description="PIN" evidence="1">
    <location>
        <begin position="5"/>
        <end position="130"/>
    </location>
</feature>
<evidence type="ECO:0000313" key="3">
    <source>
        <dbReference type="Proteomes" id="UP000198670"/>
    </source>
</evidence>
<dbReference type="InterPro" id="IPR029060">
    <property type="entry name" value="PIN-like_dom_sf"/>
</dbReference>